<dbReference type="SUPFAM" id="SSF53756">
    <property type="entry name" value="UDP-Glycosyltransferase/glycogen phosphorylase"/>
    <property type="match status" value="1"/>
</dbReference>
<gene>
    <name evidence="4" type="ORF">GA0070564_101317</name>
</gene>
<organism evidence="4 5">
    <name type="scientific">Micromonospora mirobrigensis</name>
    <dbReference type="NCBI Taxonomy" id="262898"/>
    <lineage>
        <taxon>Bacteria</taxon>
        <taxon>Bacillati</taxon>
        <taxon>Actinomycetota</taxon>
        <taxon>Actinomycetes</taxon>
        <taxon>Micromonosporales</taxon>
        <taxon>Micromonosporaceae</taxon>
        <taxon>Micromonospora</taxon>
    </lineage>
</organism>
<reference evidence="5" key="1">
    <citation type="submission" date="2016-06" db="EMBL/GenBank/DDBJ databases">
        <authorList>
            <person name="Varghese N."/>
            <person name="Submissions Spin"/>
        </authorList>
    </citation>
    <scope>NUCLEOTIDE SEQUENCE [LARGE SCALE GENOMIC DNA]</scope>
    <source>
        <strain evidence="5">DSM 44830</strain>
    </source>
</reference>
<keyword evidence="1" id="KW-0328">Glycosyltransferase</keyword>
<accession>A0A1C4U9B1</accession>
<proteinExistence type="predicted"/>
<name>A0A1C4U9B1_9ACTN</name>
<dbReference type="GO" id="GO:0016757">
    <property type="term" value="F:glycosyltransferase activity"/>
    <property type="evidence" value="ECO:0007669"/>
    <property type="project" value="UniProtKB-KW"/>
</dbReference>
<dbReference type="PANTHER" id="PTHR12526">
    <property type="entry name" value="GLYCOSYLTRANSFERASE"/>
    <property type="match status" value="1"/>
</dbReference>
<dbReference type="Pfam" id="PF13439">
    <property type="entry name" value="Glyco_transf_4"/>
    <property type="match status" value="1"/>
</dbReference>
<dbReference type="InterPro" id="IPR028098">
    <property type="entry name" value="Glyco_trans_4-like_N"/>
</dbReference>
<evidence type="ECO:0000259" key="3">
    <source>
        <dbReference type="Pfam" id="PF13439"/>
    </source>
</evidence>
<keyword evidence="5" id="KW-1185">Reference proteome</keyword>
<dbReference type="EMBL" id="FMCX01000001">
    <property type="protein sequence ID" value="SCE68295.1"/>
    <property type="molecule type" value="Genomic_DNA"/>
</dbReference>
<dbReference type="AlphaFoldDB" id="A0A1C4U9B1"/>
<sequence>MTHPADPAGPTHPLRVLAVTNLWPEDPTSYRGIFVQRQVTALRALGHQVDVEVIAQSRGKLDYLTAGPRVRRRVAEGGYDIVHVHYGMAAPAARLANHPATVLSLYGSDVNVPRQRMMTKVGWGGTRARIYVSHRLAETAGDAEGDIIANGVDFSFFRPGDRADARRRLGIPEGARVVLFAADPARQVKGYDVFRDVLAELHRRDPAVRELVLHAPGQLQTDLVRKFDAADLLLFTSRRGKEGSPTVVKEATAMGLPVVSVDVGDVAEVLAGVRPGAVVGFPDGPVEGENRQRLVLELADRAAEVLRDGRRADGRERNAWLDERLVAQRIDAVYRRVLAR</sequence>
<dbReference type="Gene3D" id="3.40.50.2000">
    <property type="entry name" value="Glycogen Phosphorylase B"/>
    <property type="match status" value="2"/>
</dbReference>
<dbReference type="Proteomes" id="UP000199504">
    <property type="component" value="Unassembled WGS sequence"/>
</dbReference>
<evidence type="ECO:0000256" key="2">
    <source>
        <dbReference type="ARBA" id="ARBA00022679"/>
    </source>
</evidence>
<keyword evidence="2 4" id="KW-0808">Transferase</keyword>
<evidence type="ECO:0000256" key="1">
    <source>
        <dbReference type="ARBA" id="ARBA00022676"/>
    </source>
</evidence>
<feature type="domain" description="Glycosyltransferase subfamily 4-like N-terminal" evidence="3">
    <location>
        <begin position="44"/>
        <end position="154"/>
    </location>
</feature>
<evidence type="ECO:0000313" key="4">
    <source>
        <dbReference type="EMBL" id="SCE68295.1"/>
    </source>
</evidence>
<dbReference type="PANTHER" id="PTHR12526:SF636">
    <property type="entry name" value="BLL3647 PROTEIN"/>
    <property type="match status" value="1"/>
</dbReference>
<dbReference type="RefSeq" id="WP_091601423.1">
    <property type="nucleotide sequence ID" value="NZ_FMCX01000001.1"/>
</dbReference>
<dbReference type="Pfam" id="PF13692">
    <property type="entry name" value="Glyco_trans_1_4"/>
    <property type="match status" value="1"/>
</dbReference>
<protein>
    <submittedName>
        <fullName evidence="4">Glycosyl transferases group 1</fullName>
    </submittedName>
</protein>
<dbReference type="STRING" id="262898.GA0070564_101317"/>
<dbReference type="OrthoDB" id="9781738at2"/>
<evidence type="ECO:0000313" key="5">
    <source>
        <dbReference type="Proteomes" id="UP000199504"/>
    </source>
</evidence>